<feature type="region of interest" description="Disordered" evidence="1">
    <location>
        <begin position="111"/>
        <end position="135"/>
    </location>
</feature>
<comment type="caution">
    <text evidence="2">The sequence shown here is derived from an EMBL/GenBank/DDBJ whole genome shotgun (WGS) entry which is preliminary data.</text>
</comment>
<keyword evidence="3" id="KW-1185">Reference proteome</keyword>
<evidence type="ECO:0000256" key="1">
    <source>
        <dbReference type="SAM" id="MobiDB-lite"/>
    </source>
</evidence>
<proteinExistence type="predicted"/>
<reference evidence="2 3" key="1">
    <citation type="submission" date="2024-11" db="EMBL/GenBank/DDBJ databases">
        <title>Chromosome-level genome assembly of the freshwater bivalve Anodonta woodiana.</title>
        <authorList>
            <person name="Chen X."/>
        </authorList>
    </citation>
    <scope>NUCLEOTIDE SEQUENCE [LARGE SCALE GENOMIC DNA]</scope>
    <source>
        <strain evidence="2">MN2024</strain>
        <tissue evidence="2">Gills</tissue>
    </source>
</reference>
<evidence type="ECO:0000313" key="3">
    <source>
        <dbReference type="Proteomes" id="UP001634394"/>
    </source>
</evidence>
<name>A0ABD3UX31_SINWO</name>
<evidence type="ECO:0000313" key="2">
    <source>
        <dbReference type="EMBL" id="KAL3854001.1"/>
    </source>
</evidence>
<dbReference type="AlphaFoldDB" id="A0ABD3UX31"/>
<protein>
    <submittedName>
        <fullName evidence="2">Uncharacterized protein</fullName>
    </submittedName>
</protein>
<sequence length="135" mass="16031">MSKERFYKIILDKFMTTADKELPSNNELRCIDATSGCESLTNEDIKRIRTRLEYKRLQLRAEEVVACFPRSQPQESQVLNILERKGWLNQRTVDIITKTWKPCERRVQTTLQQQSTKEKIDSQQWHSCYSRHGKP</sequence>
<dbReference type="Proteomes" id="UP001634394">
    <property type="component" value="Unassembled WGS sequence"/>
</dbReference>
<gene>
    <name evidence="2" type="ORF">ACJMK2_013285</name>
</gene>
<organism evidence="2 3">
    <name type="scientific">Sinanodonta woodiana</name>
    <name type="common">Chinese pond mussel</name>
    <name type="synonym">Anodonta woodiana</name>
    <dbReference type="NCBI Taxonomy" id="1069815"/>
    <lineage>
        <taxon>Eukaryota</taxon>
        <taxon>Metazoa</taxon>
        <taxon>Spiralia</taxon>
        <taxon>Lophotrochozoa</taxon>
        <taxon>Mollusca</taxon>
        <taxon>Bivalvia</taxon>
        <taxon>Autobranchia</taxon>
        <taxon>Heteroconchia</taxon>
        <taxon>Palaeoheterodonta</taxon>
        <taxon>Unionida</taxon>
        <taxon>Unionoidea</taxon>
        <taxon>Unionidae</taxon>
        <taxon>Unioninae</taxon>
        <taxon>Sinanodonta</taxon>
    </lineage>
</organism>
<accession>A0ABD3UX31</accession>
<dbReference type="EMBL" id="JBJQND010000014">
    <property type="protein sequence ID" value="KAL3854001.1"/>
    <property type="molecule type" value="Genomic_DNA"/>
</dbReference>